<dbReference type="EMBL" id="CP121472">
    <property type="protein sequence ID" value="WPL18977.1"/>
    <property type="molecule type" value="Genomic_DNA"/>
</dbReference>
<gene>
    <name evidence="4" type="ORF">Thiowin_04079</name>
</gene>
<feature type="domain" description="Tyr recombinase" evidence="3">
    <location>
        <begin position="37"/>
        <end position="87"/>
    </location>
</feature>
<dbReference type="Proteomes" id="UP001432180">
    <property type="component" value="Chromosome"/>
</dbReference>
<proteinExistence type="predicted"/>
<sequence>MINCSPRSSAPSRRRTGQRPPGFTLAAEQIDEDNPAGAEHLRAASPHWLRHTGITHWIDAGVSLKDAQSLSRHRSLQDLGTYAHSDRDRLYEQVARLG</sequence>
<organism evidence="4 5">
    <name type="scientific">Thiorhodovibrio winogradskyi</name>
    <dbReference type="NCBI Taxonomy" id="77007"/>
    <lineage>
        <taxon>Bacteria</taxon>
        <taxon>Pseudomonadati</taxon>
        <taxon>Pseudomonadota</taxon>
        <taxon>Gammaproteobacteria</taxon>
        <taxon>Chromatiales</taxon>
        <taxon>Chromatiaceae</taxon>
        <taxon>Thiorhodovibrio</taxon>
    </lineage>
</organism>
<keyword evidence="1" id="KW-0233">DNA recombination</keyword>
<dbReference type="InterPro" id="IPR011010">
    <property type="entry name" value="DNA_brk_join_enz"/>
</dbReference>
<keyword evidence="5" id="KW-1185">Reference proteome</keyword>
<dbReference type="RefSeq" id="WP_328984721.1">
    <property type="nucleotide sequence ID" value="NZ_CP121472.1"/>
</dbReference>
<dbReference type="Gene3D" id="1.10.443.10">
    <property type="entry name" value="Intergrase catalytic core"/>
    <property type="match status" value="1"/>
</dbReference>
<dbReference type="InterPro" id="IPR013762">
    <property type="entry name" value="Integrase-like_cat_sf"/>
</dbReference>
<protein>
    <submittedName>
        <fullName evidence="4">Site-specific tyrosine recombinase XerC</fullName>
    </submittedName>
</protein>
<feature type="region of interest" description="Disordered" evidence="2">
    <location>
        <begin position="1"/>
        <end position="21"/>
    </location>
</feature>
<dbReference type="InterPro" id="IPR002104">
    <property type="entry name" value="Integrase_catalytic"/>
</dbReference>
<dbReference type="Pfam" id="PF00589">
    <property type="entry name" value="Phage_integrase"/>
    <property type="match status" value="1"/>
</dbReference>
<name>A0ABZ0SDK3_9GAMM</name>
<reference evidence="4 5" key="1">
    <citation type="journal article" date="2023" name="Microorganisms">
        <title>Thiorhodovibrio frisius and Trv. litoralis spp. nov., Two Novel Members from a Clade of Fastidious Purple Sulfur Bacteria That Exhibit Unique Red-Shifted Light-Harvesting Capabilities.</title>
        <authorList>
            <person name="Methner A."/>
            <person name="Kuzyk S.B."/>
            <person name="Petersen J."/>
            <person name="Bauer S."/>
            <person name="Brinkmann H."/>
            <person name="Sichau K."/>
            <person name="Wanner G."/>
            <person name="Wolf J."/>
            <person name="Neumann-Schaal M."/>
            <person name="Henke P."/>
            <person name="Tank M."/>
            <person name="Sproer C."/>
            <person name="Bunk B."/>
            <person name="Overmann J."/>
        </authorList>
    </citation>
    <scope>NUCLEOTIDE SEQUENCE [LARGE SCALE GENOMIC DNA]</scope>
    <source>
        <strain evidence="4 5">DSM 6702</strain>
    </source>
</reference>
<evidence type="ECO:0000313" key="5">
    <source>
        <dbReference type="Proteomes" id="UP001432180"/>
    </source>
</evidence>
<evidence type="ECO:0000256" key="1">
    <source>
        <dbReference type="ARBA" id="ARBA00023172"/>
    </source>
</evidence>
<evidence type="ECO:0000256" key="2">
    <source>
        <dbReference type="SAM" id="MobiDB-lite"/>
    </source>
</evidence>
<evidence type="ECO:0000259" key="3">
    <source>
        <dbReference type="Pfam" id="PF00589"/>
    </source>
</evidence>
<evidence type="ECO:0000313" key="4">
    <source>
        <dbReference type="EMBL" id="WPL18977.1"/>
    </source>
</evidence>
<accession>A0ABZ0SDK3</accession>
<dbReference type="SUPFAM" id="SSF56349">
    <property type="entry name" value="DNA breaking-rejoining enzymes"/>
    <property type="match status" value="1"/>
</dbReference>
<feature type="compositionally biased region" description="Low complexity" evidence="2">
    <location>
        <begin position="1"/>
        <end position="11"/>
    </location>
</feature>